<sequence>MVTQNLEMALRHLRDTEECMSMWIDAICIDQQNVAERSHQVAFMGEIYRKATKTYVWVGPFADDSDEAMEWVDLIGGSINVDWGDEMMNTTDLLEKTKYAPMADASVPYEFEWPWPLLNLCHFTNREYFTRLWVRQEVKLSQNKVLVCGFKQLDWHFFATFARWMAVKPYTCVDKYGVWTQEMERKYKAGSELVSNICAKLYDGAFLSFDRLRFDNSKLNWKDPRDAIYANLGLLPPEYRQLGIKPDYDKNPAAIFTDVAVRVATKLRSLGFLESCDRTATELDSLPSWVPDWSSPMRMAADSENIWSASAWISAQVEYVGDGVLTANGVPISEVQRVDRWEDERSYEGQPYMVFDCIRSWCKHVPDNYDEQEWFLPGTGLTWLEAWCRLFLYGNLSEVFEAGQETMVHRPDLFSLQEAKELMLIIWKARSFHEIWCLYDPTWQRMERFLSKIGDRMKGKSVFRTVDRDIGVASSSVKAGDMVCVLLGCQVPVVLTPKERDGSSPDEQNQWQVSGSCFVVGSMDGEAITGALPEHYRTVDWRYRKDVLPENKINKFRSGLRNDEYRTLETDPSQVLEECGIPCIRYEREPHLLEVSPDALRDVGINLQQFTLV</sequence>
<dbReference type="InterPro" id="IPR052895">
    <property type="entry name" value="HetReg/Transcr_Mod"/>
</dbReference>
<accession>A0ABR0GH86</accession>
<proteinExistence type="predicted"/>
<protein>
    <recommendedName>
        <fullName evidence="1">Heterokaryon incompatibility domain-containing protein</fullName>
    </recommendedName>
</protein>
<feature type="domain" description="Heterokaryon incompatibility" evidence="1">
    <location>
        <begin position="2"/>
        <end position="137"/>
    </location>
</feature>
<dbReference type="PANTHER" id="PTHR24148:SF73">
    <property type="entry name" value="HET DOMAIN PROTEIN (AFU_ORTHOLOGUE AFUA_8G01020)"/>
    <property type="match status" value="1"/>
</dbReference>
<organism evidence="2 3">
    <name type="scientific">Podospora pseudocomata</name>
    <dbReference type="NCBI Taxonomy" id="2093779"/>
    <lineage>
        <taxon>Eukaryota</taxon>
        <taxon>Fungi</taxon>
        <taxon>Dikarya</taxon>
        <taxon>Ascomycota</taxon>
        <taxon>Pezizomycotina</taxon>
        <taxon>Sordariomycetes</taxon>
        <taxon>Sordariomycetidae</taxon>
        <taxon>Sordariales</taxon>
        <taxon>Podosporaceae</taxon>
        <taxon>Podospora</taxon>
    </lineage>
</organism>
<comment type="caution">
    <text evidence="2">The sequence shown here is derived from an EMBL/GenBank/DDBJ whole genome shotgun (WGS) entry which is preliminary data.</text>
</comment>
<keyword evidence="3" id="KW-1185">Reference proteome</keyword>
<dbReference type="Pfam" id="PF26639">
    <property type="entry name" value="Het-6_barrel"/>
    <property type="match status" value="1"/>
</dbReference>
<name>A0ABR0GH86_9PEZI</name>
<dbReference type="Pfam" id="PF06985">
    <property type="entry name" value="HET"/>
    <property type="match status" value="1"/>
</dbReference>
<dbReference type="GeneID" id="87909833"/>
<dbReference type="InterPro" id="IPR010730">
    <property type="entry name" value="HET"/>
</dbReference>
<evidence type="ECO:0000313" key="2">
    <source>
        <dbReference type="EMBL" id="KAK4655100.1"/>
    </source>
</evidence>
<evidence type="ECO:0000259" key="1">
    <source>
        <dbReference type="Pfam" id="PF06985"/>
    </source>
</evidence>
<gene>
    <name evidence="2" type="ORF">QC762_404730</name>
</gene>
<dbReference type="RefSeq" id="XP_062744075.1">
    <property type="nucleotide sequence ID" value="XM_062889926.1"/>
</dbReference>
<dbReference type="PANTHER" id="PTHR24148">
    <property type="entry name" value="ANKYRIN REPEAT DOMAIN-CONTAINING PROTEIN 39 HOMOLOG-RELATED"/>
    <property type="match status" value="1"/>
</dbReference>
<dbReference type="EMBL" id="JAFFHA010000006">
    <property type="protein sequence ID" value="KAK4655100.1"/>
    <property type="molecule type" value="Genomic_DNA"/>
</dbReference>
<dbReference type="Proteomes" id="UP001323405">
    <property type="component" value="Unassembled WGS sequence"/>
</dbReference>
<reference evidence="2 3" key="1">
    <citation type="journal article" date="2023" name="bioRxiv">
        <title>High-quality genome assemblies of four members of thePodospora anserinaspecies complex.</title>
        <authorList>
            <person name="Ament-Velasquez S.L."/>
            <person name="Vogan A.A."/>
            <person name="Wallerman O."/>
            <person name="Hartmann F."/>
            <person name="Gautier V."/>
            <person name="Silar P."/>
            <person name="Giraud T."/>
            <person name="Johannesson H."/>
        </authorList>
    </citation>
    <scope>NUCLEOTIDE SEQUENCE [LARGE SCALE GENOMIC DNA]</scope>
    <source>
        <strain evidence="2 3">CBS 415.72m</strain>
    </source>
</reference>
<evidence type="ECO:0000313" key="3">
    <source>
        <dbReference type="Proteomes" id="UP001323405"/>
    </source>
</evidence>